<proteinExistence type="predicted"/>
<sequence length="77" mass="8924">MELSSPRRVKSTEATGFFPPHCSDEPNCSLVFRDTISPRSDGTGQGFEPKDVKDHKQKTHRQRYFEIMVWLITSLRL</sequence>
<dbReference type="EMBL" id="BPLR01016334">
    <property type="protein sequence ID" value="GIY83078.1"/>
    <property type="molecule type" value="Genomic_DNA"/>
</dbReference>
<gene>
    <name evidence="1" type="ORF">CEXT_548371</name>
</gene>
<evidence type="ECO:0000313" key="1">
    <source>
        <dbReference type="EMBL" id="GIY83078.1"/>
    </source>
</evidence>
<keyword evidence="2" id="KW-1185">Reference proteome</keyword>
<accession>A0AAV4WL82</accession>
<organism evidence="1 2">
    <name type="scientific">Caerostris extrusa</name>
    <name type="common">Bark spider</name>
    <name type="synonym">Caerostris bankana</name>
    <dbReference type="NCBI Taxonomy" id="172846"/>
    <lineage>
        <taxon>Eukaryota</taxon>
        <taxon>Metazoa</taxon>
        <taxon>Ecdysozoa</taxon>
        <taxon>Arthropoda</taxon>
        <taxon>Chelicerata</taxon>
        <taxon>Arachnida</taxon>
        <taxon>Araneae</taxon>
        <taxon>Araneomorphae</taxon>
        <taxon>Entelegynae</taxon>
        <taxon>Araneoidea</taxon>
        <taxon>Araneidae</taxon>
        <taxon>Caerostris</taxon>
    </lineage>
</organism>
<dbReference type="AlphaFoldDB" id="A0AAV4WL82"/>
<dbReference type="Proteomes" id="UP001054945">
    <property type="component" value="Unassembled WGS sequence"/>
</dbReference>
<comment type="caution">
    <text evidence="1">The sequence shown here is derived from an EMBL/GenBank/DDBJ whole genome shotgun (WGS) entry which is preliminary data.</text>
</comment>
<reference evidence="1 2" key="1">
    <citation type="submission" date="2021-06" db="EMBL/GenBank/DDBJ databases">
        <title>Caerostris extrusa draft genome.</title>
        <authorList>
            <person name="Kono N."/>
            <person name="Arakawa K."/>
        </authorList>
    </citation>
    <scope>NUCLEOTIDE SEQUENCE [LARGE SCALE GENOMIC DNA]</scope>
</reference>
<protein>
    <submittedName>
        <fullName evidence="1">Uncharacterized protein</fullName>
    </submittedName>
</protein>
<evidence type="ECO:0000313" key="2">
    <source>
        <dbReference type="Proteomes" id="UP001054945"/>
    </source>
</evidence>
<name>A0AAV4WL82_CAEEX</name>